<dbReference type="InterPro" id="IPR011989">
    <property type="entry name" value="ARM-like"/>
</dbReference>
<dbReference type="AlphaFoldDB" id="A0A9P6JFR1"/>
<keyword evidence="6" id="KW-0539">Nucleus</keyword>
<evidence type="ECO:0000256" key="1">
    <source>
        <dbReference type="ARBA" id="ARBA00004123"/>
    </source>
</evidence>
<dbReference type="GO" id="GO:0005635">
    <property type="term" value="C:nuclear envelope"/>
    <property type="evidence" value="ECO:0007669"/>
    <property type="project" value="TreeGrafter"/>
</dbReference>
<evidence type="ECO:0000256" key="5">
    <source>
        <dbReference type="ARBA" id="ARBA00022927"/>
    </source>
</evidence>
<dbReference type="Gene3D" id="1.25.10.10">
    <property type="entry name" value="Leucine-rich Repeat Variant"/>
    <property type="match status" value="1"/>
</dbReference>
<dbReference type="SMART" id="SM00913">
    <property type="entry name" value="IBN_N"/>
    <property type="match status" value="1"/>
</dbReference>
<evidence type="ECO:0000256" key="4">
    <source>
        <dbReference type="ARBA" id="ARBA00022490"/>
    </source>
</evidence>
<dbReference type="GO" id="GO:0031267">
    <property type="term" value="F:small GTPase binding"/>
    <property type="evidence" value="ECO:0007669"/>
    <property type="project" value="InterPro"/>
</dbReference>
<dbReference type="PANTHER" id="PTHR10997">
    <property type="entry name" value="IMPORTIN-7, 8, 11"/>
    <property type="match status" value="1"/>
</dbReference>
<feature type="domain" description="Importin N-terminal" evidence="7">
    <location>
        <begin position="41"/>
        <end position="117"/>
    </location>
</feature>
<feature type="non-terminal residue" evidence="8">
    <location>
        <position position="1"/>
    </location>
</feature>
<reference evidence="8" key="1">
    <citation type="journal article" date="2020" name="Fungal Divers.">
        <title>Resolving the Mortierellaceae phylogeny through synthesis of multi-gene phylogenetics and phylogenomics.</title>
        <authorList>
            <person name="Vandepol N."/>
            <person name="Liber J."/>
            <person name="Desiro A."/>
            <person name="Na H."/>
            <person name="Kennedy M."/>
            <person name="Barry K."/>
            <person name="Grigoriev I.V."/>
            <person name="Miller A.N."/>
            <person name="O'Donnell K."/>
            <person name="Stajich J.E."/>
            <person name="Bonito G."/>
        </authorList>
    </citation>
    <scope>NUCLEOTIDE SEQUENCE</scope>
    <source>
        <strain evidence="8">MES-2147</strain>
    </source>
</reference>
<dbReference type="GO" id="GO:0005829">
    <property type="term" value="C:cytosol"/>
    <property type="evidence" value="ECO:0007669"/>
    <property type="project" value="TreeGrafter"/>
</dbReference>
<comment type="caution">
    <text evidence="8">The sequence shown here is derived from an EMBL/GenBank/DDBJ whole genome shotgun (WGS) entry which is preliminary data.</text>
</comment>
<proteinExistence type="predicted"/>
<evidence type="ECO:0000256" key="3">
    <source>
        <dbReference type="ARBA" id="ARBA00022448"/>
    </source>
</evidence>
<comment type="subcellular location">
    <subcellularLocation>
        <location evidence="2">Cytoplasm</location>
    </subcellularLocation>
    <subcellularLocation>
        <location evidence="1">Nucleus</location>
    </subcellularLocation>
</comment>
<dbReference type="Proteomes" id="UP000749646">
    <property type="component" value="Unassembled WGS sequence"/>
</dbReference>
<evidence type="ECO:0000259" key="7">
    <source>
        <dbReference type="PROSITE" id="PS50166"/>
    </source>
</evidence>
<keyword evidence="9" id="KW-1185">Reference proteome</keyword>
<dbReference type="InterPro" id="IPR001494">
    <property type="entry name" value="Importin-beta_N"/>
</dbReference>
<dbReference type="InterPro" id="IPR016024">
    <property type="entry name" value="ARM-type_fold"/>
</dbReference>
<accession>A0A9P6JFR1</accession>
<dbReference type="SUPFAM" id="SSF48371">
    <property type="entry name" value="ARM repeat"/>
    <property type="match status" value="1"/>
</dbReference>
<dbReference type="GO" id="GO:0006606">
    <property type="term" value="P:protein import into nucleus"/>
    <property type="evidence" value="ECO:0007669"/>
    <property type="project" value="TreeGrafter"/>
</dbReference>
<evidence type="ECO:0000256" key="6">
    <source>
        <dbReference type="ARBA" id="ARBA00023242"/>
    </source>
</evidence>
<evidence type="ECO:0000313" key="8">
    <source>
        <dbReference type="EMBL" id="KAF9970777.1"/>
    </source>
</evidence>
<evidence type="ECO:0000313" key="9">
    <source>
        <dbReference type="Proteomes" id="UP000749646"/>
    </source>
</evidence>
<sequence length="398" mass="45284">ATFQPDTNVRIQAELQLKQVTVDNSLYRHFGKAPLTPGKEAIALIGTLEGTQGTLLSSMQIIGSEESELHARQAASIYFKNAIKRHWFEPEVNTPNLRISDSDRETIKSNILQLLVTTPPIVRSQLITVLGVILSNDFPSKYPGYHAQVQALLQSQDPKIVYVGLLALKELTRVYKFKATEREPVDDIIATFFPAIQQIGIGLIGANNAEAAEMLKLIFKCYHHTIQLDLSERLRDNSSLVPWGTLFIQMVEKPVPMEDLPADQEEPEKHPWWKAKRWAYQCLNRIYTRYGNPTALTSDSKYKTFATSFVHNFAPNILTAYLKQVELWVAKQAWLSPRVLCLMGTFFEESVKDKHTWSMIKPHSQTLITHFVFPQLCFSAADEALWVDDPSEYIHSKI</sequence>
<organism evidence="8 9">
    <name type="scientific">Modicella reniformis</name>
    <dbReference type="NCBI Taxonomy" id="1440133"/>
    <lineage>
        <taxon>Eukaryota</taxon>
        <taxon>Fungi</taxon>
        <taxon>Fungi incertae sedis</taxon>
        <taxon>Mucoromycota</taxon>
        <taxon>Mortierellomycotina</taxon>
        <taxon>Mortierellomycetes</taxon>
        <taxon>Mortierellales</taxon>
        <taxon>Mortierellaceae</taxon>
        <taxon>Modicella</taxon>
    </lineage>
</organism>
<dbReference type="OrthoDB" id="760868at2759"/>
<dbReference type="EMBL" id="JAAAHW010004921">
    <property type="protein sequence ID" value="KAF9970777.1"/>
    <property type="molecule type" value="Genomic_DNA"/>
</dbReference>
<name>A0A9P6JFR1_9FUNG</name>
<evidence type="ECO:0000256" key="2">
    <source>
        <dbReference type="ARBA" id="ARBA00004496"/>
    </source>
</evidence>
<keyword evidence="3" id="KW-0813">Transport</keyword>
<dbReference type="Pfam" id="PF03810">
    <property type="entry name" value="IBN_N"/>
    <property type="match status" value="1"/>
</dbReference>
<gene>
    <name evidence="8" type="ORF">BGZ65_010888</name>
</gene>
<feature type="non-terminal residue" evidence="8">
    <location>
        <position position="398"/>
    </location>
</feature>
<keyword evidence="5" id="KW-0653">Protein transport</keyword>
<protein>
    <recommendedName>
        <fullName evidence="7">Importin N-terminal domain-containing protein</fullName>
    </recommendedName>
</protein>
<dbReference type="PROSITE" id="PS50166">
    <property type="entry name" value="IMPORTIN_B_NT"/>
    <property type="match status" value="1"/>
</dbReference>
<keyword evidence="4" id="KW-0963">Cytoplasm</keyword>
<dbReference type="PANTHER" id="PTHR10997:SF18">
    <property type="entry name" value="D-IMPORTIN 7_RANBP7"/>
    <property type="match status" value="1"/>
</dbReference>